<evidence type="ECO:0000313" key="2">
    <source>
        <dbReference type="Proteomes" id="UP001571980"/>
    </source>
</evidence>
<organism evidence="1 2">
    <name type="scientific">Pyrococcus kukulkanii</name>
    <dbReference type="NCBI Taxonomy" id="1609559"/>
    <lineage>
        <taxon>Archaea</taxon>
        <taxon>Methanobacteriati</taxon>
        <taxon>Methanobacteriota</taxon>
        <taxon>Thermococci</taxon>
        <taxon>Thermococcales</taxon>
        <taxon>Thermococcaceae</taxon>
        <taxon>Pyrococcus</taxon>
    </lineage>
</organism>
<comment type="caution">
    <text evidence="1">The sequence shown here is derived from an EMBL/GenBank/DDBJ whole genome shotgun (WGS) entry which is preliminary data.</text>
</comment>
<protein>
    <submittedName>
        <fullName evidence="1">DUF473 family protein</fullName>
    </submittedName>
</protein>
<dbReference type="EMBL" id="JARRIG010000002">
    <property type="protein sequence ID" value="MFA4804036.1"/>
    <property type="molecule type" value="Genomic_DNA"/>
</dbReference>
<reference evidence="1 2" key="1">
    <citation type="submission" date="2023-03" db="EMBL/GenBank/DDBJ databases">
        <title>Speciation in Pyrococcus: adaptation to high temperature as a mechanism.</title>
        <authorList>
            <person name="Gu J."/>
        </authorList>
    </citation>
    <scope>NUCLEOTIDE SEQUENCE [LARGE SCALE GENOMIC DNA]</scope>
    <source>
        <strain evidence="1 2">LMOA34</strain>
    </source>
</reference>
<gene>
    <name evidence="1" type="ORF">P8X34_04680</name>
</gene>
<accession>A0ABV4T2V5</accession>
<dbReference type="InterPro" id="IPR007417">
    <property type="entry name" value="DUF473"/>
</dbReference>
<evidence type="ECO:0000313" key="1">
    <source>
        <dbReference type="EMBL" id="MFA4804036.1"/>
    </source>
</evidence>
<name>A0ABV4T2V5_9EURY</name>
<dbReference type="Pfam" id="PF04322">
    <property type="entry name" value="DUF473"/>
    <property type="match status" value="1"/>
</dbReference>
<sequence length="126" mass="14717">MELPLLSGITRRALDALLRNPFRTLEIRSARNYIVLERVKEGDLVFLTYESLEDVTRGTEGIVARVVKIERMFQRVPWEESDEREVSVCRVQLRLVGLGRIIDVEEKDGMVFVKVREMMHHEMNMG</sequence>
<dbReference type="Proteomes" id="UP001571980">
    <property type="component" value="Unassembled WGS sequence"/>
</dbReference>
<dbReference type="RefSeq" id="WP_372823473.1">
    <property type="nucleotide sequence ID" value="NZ_JARRIF010000003.1"/>
</dbReference>
<proteinExistence type="predicted"/>
<keyword evidence="2" id="KW-1185">Reference proteome</keyword>